<evidence type="ECO:0000256" key="6">
    <source>
        <dbReference type="ARBA" id="ARBA00049183"/>
    </source>
</evidence>
<evidence type="ECO:0000256" key="2">
    <source>
        <dbReference type="ARBA" id="ARBA00012621"/>
    </source>
</evidence>
<evidence type="ECO:0000256" key="1">
    <source>
        <dbReference type="ARBA" id="ARBA00004713"/>
    </source>
</evidence>
<evidence type="ECO:0000256" key="7">
    <source>
        <dbReference type="PIRSR" id="PIRSR639901-1"/>
    </source>
</evidence>
<organism evidence="10 11">
    <name type="scientific">Haloflavibacter putidus</name>
    <dbReference type="NCBI Taxonomy" id="2576776"/>
    <lineage>
        <taxon>Bacteria</taxon>
        <taxon>Pseudomonadati</taxon>
        <taxon>Bacteroidota</taxon>
        <taxon>Flavobacteriia</taxon>
        <taxon>Flavobacteriales</taxon>
        <taxon>Flavobacteriaceae</taxon>
        <taxon>Haloflavibacter</taxon>
    </lineage>
</organism>
<dbReference type="Pfam" id="PF04413">
    <property type="entry name" value="Glycos_transf_N"/>
    <property type="match status" value="1"/>
</dbReference>
<dbReference type="Gene3D" id="3.40.50.2000">
    <property type="entry name" value="Glycogen Phosphorylase B"/>
    <property type="match status" value="1"/>
</dbReference>
<accession>A0A507ZYG3</accession>
<dbReference type="EC" id="2.4.99.12" evidence="2 8"/>
<proteinExistence type="inferred from homology"/>
<dbReference type="OrthoDB" id="9789797at2"/>
<sequence>MKVLYNFFIVLAEKLLPVIALFSSKLRLFVSGRKNTFTSLRKELNNKPVIWVHAASLGEYEQAVPILNRFRKNYSQYQILVSFFSPSGYEIKKNTAIADAVCYLPLDTKKNAKQFIKIVQPKLAIFIKYEVWPNYLAQLQQQKIPCLLVSGLFRKDQHFFKSYGKFMRKVLERFTYIFVQDKNSLNLLKNYDFRKVAISGDTRFDRVSAQLKIDNKLAFAEEFVAEKPCLVCGSTWPEDETYLSNFINNTRQEAKYIIAPHQIEASKIKAFQKALKKPSILYSEIEGQNLNNFSVLIIDTIGLLSKLYNYADVAYVGGAMGNTGLHNILEPATFGVPIVIGKNFEKFPEAKALQTHDGLFSVKDQQEMNVILQHLLFRKEEQEKAGQNAKDFVIKRTGATTKIMDYISEQALL</sequence>
<keyword evidence="8" id="KW-1003">Cell membrane</keyword>
<keyword evidence="11" id="KW-1185">Reference proteome</keyword>
<name>A0A507ZYG3_9FLAO</name>
<evidence type="ECO:0000313" key="11">
    <source>
        <dbReference type="Proteomes" id="UP000317169"/>
    </source>
</evidence>
<dbReference type="InterPro" id="IPR039901">
    <property type="entry name" value="Kdotransferase"/>
</dbReference>
<evidence type="ECO:0000259" key="9">
    <source>
        <dbReference type="Pfam" id="PF04413"/>
    </source>
</evidence>
<comment type="caution">
    <text evidence="10">The sequence shown here is derived from an EMBL/GenBank/DDBJ whole genome shotgun (WGS) entry which is preliminary data.</text>
</comment>
<dbReference type="PANTHER" id="PTHR42755">
    <property type="entry name" value="3-DEOXY-MANNO-OCTULOSONATE CYTIDYLYLTRANSFERASE"/>
    <property type="match status" value="1"/>
</dbReference>
<gene>
    <name evidence="10" type="ORF">FKR84_04655</name>
</gene>
<dbReference type="GO" id="GO:0009245">
    <property type="term" value="P:lipid A biosynthetic process"/>
    <property type="evidence" value="ECO:0007669"/>
    <property type="project" value="TreeGrafter"/>
</dbReference>
<dbReference type="Proteomes" id="UP000317169">
    <property type="component" value="Unassembled WGS sequence"/>
</dbReference>
<evidence type="ECO:0000313" key="10">
    <source>
        <dbReference type="EMBL" id="TQD39785.1"/>
    </source>
</evidence>
<dbReference type="AlphaFoldDB" id="A0A507ZYG3"/>
<comment type="subcellular location">
    <subcellularLocation>
        <location evidence="8">Cell membrane</location>
    </subcellularLocation>
</comment>
<dbReference type="InterPro" id="IPR038107">
    <property type="entry name" value="Glycos_transf_N_sf"/>
</dbReference>
<dbReference type="EMBL" id="VIAR01000003">
    <property type="protein sequence ID" value="TQD39785.1"/>
    <property type="molecule type" value="Genomic_DNA"/>
</dbReference>
<feature type="domain" description="3-deoxy-D-manno-octulosonic-acid transferase N-terminal" evidence="9">
    <location>
        <begin position="42"/>
        <end position="205"/>
    </location>
</feature>
<dbReference type="GO" id="GO:0009244">
    <property type="term" value="P:lipopolysaccharide core region biosynthetic process"/>
    <property type="evidence" value="ECO:0007669"/>
    <property type="project" value="UniProtKB-UniRule"/>
</dbReference>
<comment type="catalytic activity">
    <reaction evidence="6 8">
        <text>lipid IVA (E. coli) + CMP-3-deoxy-beta-D-manno-octulosonate = alpha-Kdo-(2-&gt;6)-lipid IVA (E. coli) + CMP + H(+)</text>
        <dbReference type="Rhea" id="RHEA:28066"/>
        <dbReference type="ChEBI" id="CHEBI:15378"/>
        <dbReference type="ChEBI" id="CHEBI:58603"/>
        <dbReference type="ChEBI" id="CHEBI:60364"/>
        <dbReference type="ChEBI" id="CHEBI:60377"/>
        <dbReference type="ChEBI" id="CHEBI:85987"/>
        <dbReference type="EC" id="2.4.99.12"/>
    </reaction>
</comment>
<dbReference type="Gene3D" id="3.40.50.11720">
    <property type="entry name" value="3-Deoxy-D-manno-octulosonic-acid transferase, N-terminal domain"/>
    <property type="match status" value="1"/>
</dbReference>
<comment type="similarity">
    <text evidence="8">Belongs to the glycosyltransferase group 1 family.</text>
</comment>
<dbReference type="SUPFAM" id="SSF53756">
    <property type="entry name" value="UDP-Glycosyltransferase/glycogen phosphorylase"/>
    <property type="match status" value="1"/>
</dbReference>
<keyword evidence="4 8" id="KW-0808">Transferase</keyword>
<reference evidence="10 11" key="1">
    <citation type="submission" date="2019-06" db="EMBL/GenBank/DDBJ databases">
        <title>Flavibacter putida gen. nov., sp. nov., a novel marine bacterium of the family Flavobacteriaceae isolated from coastal seawater.</title>
        <authorList>
            <person name="Feng X."/>
        </authorList>
    </citation>
    <scope>NUCLEOTIDE SEQUENCE [LARGE SCALE GENOMIC DNA]</scope>
    <source>
        <strain evidence="10 11">PLHSN227</strain>
    </source>
</reference>
<dbReference type="UniPathway" id="UPA00958"/>
<dbReference type="GO" id="GO:0005886">
    <property type="term" value="C:plasma membrane"/>
    <property type="evidence" value="ECO:0007669"/>
    <property type="project" value="UniProtKB-SubCell"/>
</dbReference>
<dbReference type="PANTHER" id="PTHR42755:SF1">
    <property type="entry name" value="3-DEOXY-D-MANNO-OCTULOSONIC ACID TRANSFERASE, MITOCHONDRIAL-RELATED"/>
    <property type="match status" value="1"/>
</dbReference>
<evidence type="ECO:0000256" key="5">
    <source>
        <dbReference type="ARBA" id="ARBA00031445"/>
    </source>
</evidence>
<evidence type="ECO:0000256" key="4">
    <source>
        <dbReference type="ARBA" id="ARBA00022679"/>
    </source>
</evidence>
<keyword evidence="8" id="KW-0448">Lipopolysaccharide biosynthesis</keyword>
<evidence type="ECO:0000256" key="8">
    <source>
        <dbReference type="RuleBase" id="RU365103"/>
    </source>
</evidence>
<comment type="pathway">
    <text evidence="1 8">Bacterial outer membrane biogenesis; LPS core biosynthesis.</text>
</comment>
<comment type="function">
    <text evidence="8">Involved in lipopolysaccharide (LPS) biosynthesis. Catalyzes the transfer of 3-deoxy-D-manno-octulosonate (Kdo) residue(s) from CMP-Kdo to lipid IV(A), the tetraacyldisaccharide-1,4'-bisphosphate precursor of lipid A.</text>
</comment>
<feature type="active site" description="Proton acceptor" evidence="7">
    <location>
        <position position="59"/>
    </location>
</feature>
<dbReference type="GO" id="GO:0043842">
    <property type="term" value="F:Kdo transferase activity"/>
    <property type="evidence" value="ECO:0007669"/>
    <property type="project" value="UniProtKB-EC"/>
</dbReference>
<protein>
    <recommendedName>
        <fullName evidence="3 8">3-deoxy-D-manno-octulosonic acid transferase</fullName>
        <shortName evidence="8">Kdo transferase</shortName>
        <ecNumber evidence="2 8">2.4.99.12</ecNumber>
    </recommendedName>
    <alternativeName>
        <fullName evidence="5 8">Lipid IV(A) 3-deoxy-D-manno-octulosonic acid transferase</fullName>
    </alternativeName>
</protein>
<dbReference type="InterPro" id="IPR007507">
    <property type="entry name" value="Glycos_transf_N"/>
</dbReference>
<keyword evidence="8" id="KW-0472">Membrane</keyword>
<evidence type="ECO:0000256" key="3">
    <source>
        <dbReference type="ARBA" id="ARBA00019077"/>
    </source>
</evidence>